<dbReference type="Proteomes" id="UP000593719">
    <property type="component" value="Chromosome"/>
</dbReference>
<protein>
    <submittedName>
        <fullName evidence="1">Toxin</fullName>
    </submittedName>
</protein>
<sequence length="94" mass="11189">MNFKWNIEKNKLLKAERGVCFEDVVTQIHEDKVLDIVKHPNTDKYPHQKMYIVCLQNYVHMVPYVKENDEIFFKTIVPSRKMNKLYKGACNENG</sequence>
<accession>A0A7M1B1Q9</accession>
<dbReference type="KEGG" id="ssei:FJR45_01300"/>
<keyword evidence="2" id="KW-1185">Reference proteome</keyword>
<name>A0A7M1B1Q9_9BACT</name>
<evidence type="ECO:0000313" key="2">
    <source>
        <dbReference type="Proteomes" id="UP000593719"/>
    </source>
</evidence>
<proteinExistence type="predicted"/>
<dbReference type="AlphaFoldDB" id="A0A7M1B1Q9"/>
<dbReference type="RefSeq" id="WP_193151015.1">
    <property type="nucleotide sequence ID" value="NZ_CP041235.1"/>
</dbReference>
<dbReference type="EMBL" id="CP041235">
    <property type="protein sequence ID" value="QOP42658.1"/>
    <property type="molecule type" value="Genomic_DNA"/>
</dbReference>
<reference evidence="1 2" key="1">
    <citation type="submission" date="2019-06" db="EMBL/GenBank/DDBJ databases">
        <title>Sulfurimonas gotlandica sp. nov., a chemoautotrophic and psychrotolerant epsilonproteobacterium isolated from a pelagic redoxcline, and an emended description of the genus Sulfurimonas.</title>
        <authorList>
            <person name="Wang S."/>
            <person name="Jiang L."/>
            <person name="Shao Z."/>
        </authorList>
    </citation>
    <scope>NUCLEOTIDE SEQUENCE [LARGE SCALE GENOMIC DNA]</scope>
    <source>
        <strain evidence="1 2">S2-6</strain>
    </source>
</reference>
<organism evidence="1 2">
    <name type="scientific">Sulfurimonas sediminis</name>
    <dbReference type="NCBI Taxonomy" id="2590020"/>
    <lineage>
        <taxon>Bacteria</taxon>
        <taxon>Pseudomonadati</taxon>
        <taxon>Campylobacterota</taxon>
        <taxon>Epsilonproteobacteria</taxon>
        <taxon>Campylobacterales</taxon>
        <taxon>Sulfurimonadaceae</taxon>
        <taxon>Sulfurimonas</taxon>
    </lineage>
</organism>
<evidence type="ECO:0000313" key="1">
    <source>
        <dbReference type="EMBL" id="QOP42658.1"/>
    </source>
</evidence>
<gene>
    <name evidence="1" type="ORF">FJR45_01300</name>
</gene>